<accession>A0A165WGL8</accession>
<keyword evidence="1" id="KW-0812">Transmembrane</keyword>
<evidence type="ECO:0000313" key="3">
    <source>
        <dbReference type="EMBL" id="KZT31130.1"/>
    </source>
</evidence>
<feature type="transmembrane region" description="Helical" evidence="1">
    <location>
        <begin position="122"/>
        <end position="149"/>
    </location>
</feature>
<dbReference type="Pfam" id="PF20151">
    <property type="entry name" value="DUF6533"/>
    <property type="match status" value="1"/>
</dbReference>
<keyword evidence="1" id="KW-1133">Transmembrane helix</keyword>
<evidence type="ECO:0000313" key="4">
    <source>
        <dbReference type="Proteomes" id="UP000076798"/>
    </source>
</evidence>
<feature type="domain" description="DUF6533" evidence="2">
    <location>
        <begin position="24"/>
        <end position="68"/>
    </location>
</feature>
<feature type="transmembrane region" description="Helical" evidence="1">
    <location>
        <begin position="90"/>
        <end position="110"/>
    </location>
</feature>
<dbReference type="OrthoDB" id="3350812at2759"/>
<keyword evidence="1" id="KW-0472">Membrane</keyword>
<gene>
    <name evidence="3" type="ORF">SISSUDRAFT_1068064</name>
</gene>
<proteinExistence type="predicted"/>
<feature type="transmembrane region" description="Helical" evidence="1">
    <location>
        <begin position="20"/>
        <end position="37"/>
    </location>
</feature>
<sequence>MSSIQAELDLLFTAVRYSRIVAEVSIAGYVMLIWEYFLTLPKEVEFVWKARWSFGKILFLLNRYLVPLDLAFQLYSNVAGSPSIAFCKNWFIIDTCLTIFELALIQLLLVMRTAALWERNKIIMASLAACYLGVLSYLLYVVVSVVKIVTVIPKPLPQLAGCLLEAPKIAIQGIWLAPLALETFIFLLTLARAFQHWRQKLVSNTYLLNILYRDGFLYFLVIFAMNLLNTFIFYYLPLQLGEVTYLFYRAIMSTMASRLLLNVRAALLTQNGSLSSAHPSNRNHSISKTSIPRHHVVHARPVEYLQMSDMPSYYHQQRDAGRLETPKAYMDDWEMQYPSSMENGVRFGESGTDTM</sequence>
<organism evidence="3 4">
    <name type="scientific">Sistotremastrum suecicum HHB10207 ss-3</name>
    <dbReference type="NCBI Taxonomy" id="1314776"/>
    <lineage>
        <taxon>Eukaryota</taxon>
        <taxon>Fungi</taxon>
        <taxon>Dikarya</taxon>
        <taxon>Basidiomycota</taxon>
        <taxon>Agaricomycotina</taxon>
        <taxon>Agaricomycetes</taxon>
        <taxon>Sistotremastrales</taxon>
        <taxon>Sistotremastraceae</taxon>
        <taxon>Sistotremastrum</taxon>
    </lineage>
</organism>
<feature type="transmembrane region" description="Helical" evidence="1">
    <location>
        <begin position="215"/>
        <end position="237"/>
    </location>
</feature>
<reference evidence="3 4" key="1">
    <citation type="journal article" date="2016" name="Mol. Biol. Evol.">
        <title>Comparative Genomics of Early-Diverging Mushroom-Forming Fungi Provides Insights into the Origins of Lignocellulose Decay Capabilities.</title>
        <authorList>
            <person name="Nagy L.G."/>
            <person name="Riley R."/>
            <person name="Tritt A."/>
            <person name="Adam C."/>
            <person name="Daum C."/>
            <person name="Floudas D."/>
            <person name="Sun H."/>
            <person name="Yadav J.S."/>
            <person name="Pangilinan J."/>
            <person name="Larsson K.H."/>
            <person name="Matsuura K."/>
            <person name="Barry K."/>
            <person name="Labutti K."/>
            <person name="Kuo R."/>
            <person name="Ohm R.A."/>
            <person name="Bhattacharya S.S."/>
            <person name="Shirouzu T."/>
            <person name="Yoshinaga Y."/>
            <person name="Martin F.M."/>
            <person name="Grigoriev I.V."/>
            <person name="Hibbett D.S."/>
        </authorList>
    </citation>
    <scope>NUCLEOTIDE SEQUENCE [LARGE SCALE GENOMIC DNA]</scope>
    <source>
        <strain evidence="3 4">HHB10207 ss-3</strain>
    </source>
</reference>
<dbReference type="InterPro" id="IPR045340">
    <property type="entry name" value="DUF6533"/>
</dbReference>
<dbReference type="EMBL" id="KV428829">
    <property type="protein sequence ID" value="KZT31130.1"/>
    <property type="molecule type" value="Genomic_DNA"/>
</dbReference>
<dbReference type="AlphaFoldDB" id="A0A165WGL8"/>
<feature type="transmembrane region" description="Helical" evidence="1">
    <location>
        <begin position="169"/>
        <end position="194"/>
    </location>
</feature>
<evidence type="ECO:0000259" key="2">
    <source>
        <dbReference type="Pfam" id="PF20151"/>
    </source>
</evidence>
<protein>
    <recommendedName>
        <fullName evidence="2">DUF6533 domain-containing protein</fullName>
    </recommendedName>
</protein>
<dbReference type="Proteomes" id="UP000076798">
    <property type="component" value="Unassembled WGS sequence"/>
</dbReference>
<keyword evidence="4" id="KW-1185">Reference proteome</keyword>
<evidence type="ECO:0000256" key="1">
    <source>
        <dbReference type="SAM" id="Phobius"/>
    </source>
</evidence>
<name>A0A165WGL8_9AGAM</name>